<keyword evidence="5 6" id="KW-0449">Lipoprotein</keyword>
<dbReference type="PROSITE" id="PS51257">
    <property type="entry name" value="PROKAR_LIPOPROTEIN"/>
    <property type="match status" value="1"/>
</dbReference>
<feature type="signal peptide" evidence="7">
    <location>
        <begin position="1"/>
        <end position="20"/>
    </location>
</feature>
<evidence type="ECO:0000256" key="5">
    <source>
        <dbReference type="ARBA" id="ARBA00023288"/>
    </source>
</evidence>
<proteinExistence type="inferred from homology"/>
<evidence type="ECO:0000313" key="8">
    <source>
        <dbReference type="EMBL" id="MDQ0480434.1"/>
    </source>
</evidence>
<dbReference type="Proteomes" id="UP001224418">
    <property type="component" value="Unassembled WGS sequence"/>
</dbReference>
<evidence type="ECO:0000256" key="4">
    <source>
        <dbReference type="ARBA" id="ARBA00023139"/>
    </source>
</evidence>
<dbReference type="SUPFAM" id="SSF53850">
    <property type="entry name" value="Periplasmic binding protein-like II"/>
    <property type="match status" value="1"/>
</dbReference>
<organism evidence="8 9">
    <name type="scientific">Hathewaya limosa</name>
    <name type="common">Clostridium limosum</name>
    <dbReference type="NCBI Taxonomy" id="1536"/>
    <lineage>
        <taxon>Bacteria</taxon>
        <taxon>Bacillati</taxon>
        <taxon>Bacillota</taxon>
        <taxon>Clostridia</taxon>
        <taxon>Eubacteriales</taxon>
        <taxon>Clostridiaceae</taxon>
        <taxon>Hathewaya</taxon>
    </lineage>
</organism>
<dbReference type="EMBL" id="JAUSWN010000019">
    <property type="protein sequence ID" value="MDQ0480434.1"/>
    <property type="molecule type" value="Genomic_DNA"/>
</dbReference>
<comment type="subcellular location">
    <subcellularLocation>
        <location evidence="1">Membrane</location>
        <topology evidence="1">Lipid-anchor</topology>
    </subcellularLocation>
</comment>
<evidence type="ECO:0000313" key="9">
    <source>
        <dbReference type="Proteomes" id="UP001224418"/>
    </source>
</evidence>
<protein>
    <recommendedName>
        <fullName evidence="6">Lipoprotein</fullName>
    </recommendedName>
</protein>
<keyword evidence="2 7" id="KW-0732">Signal</keyword>
<evidence type="ECO:0000256" key="6">
    <source>
        <dbReference type="PIRNR" id="PIRNR002854"/>
    </source>
</evidence>
<reference evidence="8 9" key="1">
    <citation type="submission" date="2023-07" db="EMBL/GenBank/DDBJ databases">
        <title>Genomic Encyclopedia of Type Strains, Phase IV (KMG-IV): sequencing the most valuable type-strain genomes for metagenomic binning, comparative biology and taxonomic classification.</title>
        <authorList>
            <person name="Goeker M."/>
        </authorList>
    </citation>
    <scope>NUCLEOTIDE SEQUENCE [LARGE SCALE GENOMIC DNA]</scope>
    <source>
        <strain evidence="8 9">DSM 1400</strain>
    </source>
</reference>
<keyword evidence="9" id="KW-1185">Reference proteome</keyword>
<keyword evidence="4" id="KW-0564">Palmitate</keyword>
<sequence length="269" mass="29796">MKKIVALISTLLLTITLVGCGTNKESQNSSKTLIVGASPAPHAEILKFAKDKLHNQGIELQIKEFTDYVVPNKALNEKELDADYFQHIPYLNNFNEKNGTSLVPVAKVHAEPLSAYSQKIKSITELKNGSTIAIPNDNSNGTRALKLLEKQGLIKLKDKNAENITEKDISENPKQIKIKATEAAQLPRLLDEVDIAIINGNYALEAKLDTKNVLFLENIKDIEKHVNVLATREDNKNDKKIASLIKVLNSDECKTFIESKYGKAVLPAK</sequence>
<dbReference type="InterPro" id="IPR004872">
    <property type="entry name" value="Lipoprotein_NlpA"/>
</dbReference>
<gene>
    <name evidence="8" type="ORF">QOZ93_002182</name>
</gene>
<name>A0ABU0JTP5_HATLI</name>
<accession>A0ABU0JTP5</accession>
<comment type="similarity">
    <text evidence="6">Belongs to the nlpA lipoprotein family.</text>
</comment>
<feature type="chain" id="PRO_5046666726" description="Lipoprotein" evidence="7">
    <location>
        <begin position="21"/>
        <end position="269"/>
    </location>
</feature>
<evidence type="ECO:0000256" key="7">
    <source>
        <dbReference type="SAM" id="SignalP"/>
    </source>
</evidence>
<evidence type="ECO:0000256" key="1">
    <source>
        <dbReference type="ARBA" id="ARBA00004635"/>
    </source>
</evidence>
<evidence type="ECO:0000256" key="2">
    <source>
        <dbReference type="ARBA" id="ARBA00022729"/>
    </source>
</evidence>
<dbReference type="RefSeq" id="WP_307356416.1">
    <property type="nucleotide sequence ID" value="NZ_BAAACJ010000007.1"/>
</dbReference>
<dbReference type="CDD" id="cd13597">
    <property type="entry name" value="PBP2_lipoprotein_Tp32"/>
    <property type="match status" value="1"/>
</dbReference>
<dbReference type="PIRSF" id="PIRSF002854">
    <property type="entry name" value="MetQ"/>
    <property type="match status" value="1"/>
</dbReference>
<dbReference type="PANTHER" id="PTHR30429:SF0">
    <property type="entry name" value="METHIONINE-BINDING LIPOPROTEIN METQ"/>
    <property type="match status" value="1"/>
</dbReference>
<dbReference type="Pfam" id="PF03180">
    <property type="entry name" value="Lipoprotein_9"/>
    <property type="match status" value="1"/>
</dbReference>
<dbReference type="Gene3D" id="3.40.190.10">
    <property type="entry name" value="Periplasmic binding protein-like II"/>
    <property type="match status" value="2"/>
</dbReference>
<comment type="caution">
    <text evidence="8">The sequence shown here is derived from an EMBL/GenBank/DDBJ whole genome shotgun (WGS) entry which is preliminary data.</text>
</comment>
<keyword evidence="3" id="KW-0472">Membrane</keyword>
<dbReference type="PANTHER" id="PTHR30429">
    <property type="entry name" value="D-METHIONINE-BINDING LIPOPROTEIN METQ"/>
    <property type="match status" value="1"/>
</dbReference>
<evidence type="ECO:0000256" key="3">
    <source>
        <dbReference type="ARBA" id="ARBA00023136"/>
    </source>
</evidence>